<dbReference type="InterPro" id="IPR036396">
    <property type="entry name" value="Cyt_P450_sf"/>
</dbReference>
<feature type="binding site" description="axial binding residue" evidence="5">
    <location>
        <position position="110"/>
    </location>
    <ligand>
        <name>heme</name>
        <dbReference type="ChEBI" id="CHEBI:30413"/>
    </ligand>
    <ligandPart>
        <name>Fe</name>
        <dbReference type="ChEBI" id="CHEBI:18248"/>
    </ligandPart>
</feature>
<gene>
    <name evidence="8" type="primary">Aste57867_19151</name>
    <name evidence="7" type="ORF">As57867_019087</name>
    <name evidence="8" type="ORF">ASTE57867_19151</name>
</gene>
<dbReference type="OrthoDB" id="67904at2759"/>
<dbReference type="InterPro" id="IPR017972">
    <property type="entry name" value="Cyt_P450_CS"/>
</dbReference>
<keyword evidence="3 5" id="KW-0479">Metal-binding</keyword>
<dbReference type="Proteomes" id="UP000332933">
    <property type="component" value="Unassembled WGS sequence"/>
</dbReference>
<accession>A0A485LCI6</accession>
<evidence type="ECO:0000256" key="5">
    <source>
        <dbReference type="PIRSR" id="PIRSR602403-1"/>
    </source>
</evidence>
<evidence type="ECO:0000313" key="9">
    <source>
        <dbReference type="Proteomes" id="UP000332933"/>
    </source>
</evidence>
<evidence type="ECO:0000256" key="3">
    <source>
        <dbReference type="ARBA" id="ARBA00022723"/>
    </source>
</evidence>
<dbReference type="GO" id="GO:0020037">
    <property type="term" value="F:heme binding"/>
    <property type="evidence" value="ECO:0007669"/>
    <property type="project" value="InterPro"/>
</dbReference>
<proteinExistence type="inferred from homology"/>
<name>A0A485LCI6_9STRA</name>
<dbReference type="AlphaFoldDB" id="A0A485LCI6"/>
<dbReference type="GO" id="GO:0016705">
    <property type="term" value="F:oxidoreductase activity, acting on paired donors, with incorporation or reduction of molecular oxygen"/>
    <property type="evidence" value="ECO:0007669"/>
    <property type="project" value="InterPro"/>
</dbReference>
<evidence type="ECO:0000256" key="1">
    <source>
        <dbReference type="ARBA" id="ARBA00010617"/>
    </source>
</evidence>
<evidence type="ECO:0000256" key="4">
    <source>
        <dbReference type="ARBA" id="ARBA00023004"/>
    </source>
</evidence>
<evidence type="ECO:0000256" key="2">
    <source>
        <dbReference type="ARBA" id="ARBA00022617"/>
    </source>
</evidence>
<comment type="cofactor">
    <cofactor evidence="5">
        <name>heme</name>
        <dbReference type="ChEBI" id="CHEBI:30413"/>
    </cofactor>
</comment>
<keyword evidence="6" id="KW-0560">Oxidoreductase</keyword>
<keyword evidence="2 5" id="KW-0349">Heme</keyword>
<dbReference type="InterPro" id="IPR002403">
    <property type="entry name" value="Cyt_P450_E_grp-IV"/>
</dbReference>
<dbReference type="Gene3D" id="1.10.630.10">
    <property type="entry name" value="Cytochrome P450"/>
    <property type="match status" value="1"/>
</dbReference>
<dbReference type="InterPro" id="IPR050529">
    <property type="entry name" value="CYP450_sterol_14alpha_dmase"/>
</dbReference>
<dbReference type="SUPFAM" id="SSF48264">
    <property type="entry name" value="Cytochrome P450"/>
    <property type="match status" value="1"/>
</dbReference>
<dbReference type="PRINTS" id="PR00465">
    <property type="entry name" value="EP450IV"/>
</dbReference>
<keyword evidence="6" id="KW-0503">Monooxygenase</keyword>
<dbReference type="EMBL" id="CAADRA010006477">
    <property type="protein sequence ID" value="VFT95873.1"/>
    <property type="molecule type" value="Genomic_DNA"/>
</dbReference>
<organism evidence="8 9">
    <name type="scientific">Aphanomyces stellatus</name>
    <dbReference type="NCBI Taxonomy" id="120398"/>
    <lineage>
        <taxon>Eukaryota</taxon>
        <taxon>Sar</taxon>
        <taxon>Stramenopiles</taxon>
        <taxon>Oomycota</taxon>
        <taxon>Saprolegniomycetes</taxon>
        <taxon>Saprolegniales</taxon>
        <taxon>Verrucalvaceae</taxon>
        <taxon>Aphanomyces</taxon>
    </lineage>
</organism>
<reference evidence="7" key="2">
    <citation type="submission" date="2019-06" db="EMBL/GenBank/DDBJ databases">
        <title>Genomics analysis of Aphanomyces spp. identifies a new class of oomycete effector associated with host adaptation.</title>
        <authorList>
            <person name="Gaulin E."/>
        </authorList>
    </citation>
    <scope>NUCLEOTIDE SEQUENCE</scope>
    <source>
        <strain evidence="7">CBS 578.67</strain>
    </source>
</reference>
<keyword evidence="9" id="KW-1185">Reference proteome</keyword>
<dbReference type="GO" id="GO:0005506">
    <property type="term" value="F:iron ion binding"/>
    <property type="evidence" value="ECO:0007669"/>
    <property type="project" value="InterPro"/>
</dbReference>
<dbReference type="PROSITE" id="PS00086">
    <property type="entry name" value="CYTOCHROME_P450"/>
    <property type="match status" value="1"/>
</dbReference>
<comment type="similarity">
    <text evidence="1 6">Belongs to the cytochrome P450 family.</text>
</comment>
<evidence type="ECO:0000313" key="7">
    <source>
        <dbReference type="EMBL" id="KAF0689389.1"/>
    </source>
</evidence>
<dbReference type="EMBL" id="VJMH01006456">
    <property type="protein sequence ID" value="KAF0689389.1"/>
    <property type="molecule type" value="Genomic_DNA"/>
</dbReference>
<dbReference type="PANTHER" id="PTHR24304:SF4">
    <property type="entry name" value="CYTOCHROME P450"/>
    <property type="match status" value="1"/>
</dbReference>
<dbReference type="InterPro" id="IPR001128">
    <property type="entry name" value="Cyt_P450"/>
</dbReference>
<keyword evidence="4 5" id="KW-0408">Iron</keyword>
<dbReference type="GO" id="GO:0008395">
    <property type="term" value="F:steroid hydroxylase activity"/>
    <property type="evidence" value="ECO:0007669"/>
    <property type="project" value="TreeGrafter"/>
</dbReference>
<reference evidence="8 9" key="1">
    <citation type="submission" date="2019-03" db="EMBL/GenBank/DDBJ databases">
        <authorList>
            <person name="Gaulin E."/>
            <person name="Dumas B."/>
        </authorList>
    </citation>
    <scope>NUCLEOTIDE SEQUENCE [LARGE SCALE GENOMIC DNA]</scope>
    <source>
        <strain evidence="8">CBS 568.67</strain>
    </source>
</reference>
<protein>
    <submittedName>
        <fullName evidence="8">Aste57867_19151 protein</fullName>
    </submittedName>
</protein>
<sequence>MDMHLPREGSAWTRAQLDACVLLDSAVDEALRLAHSTLMVRETIEDTSLCLDGVTYNLRKGERVAMYPTLDHSDPAIFASPHDYQVDRFVHATKRQKDALHPFGMGKHMCPGRVFAKLQLKTWVSLLLRHTTSISLTPNSPTPSFDTARVGLGVFPPTANNVTFQYNL</sequence>
<evidence type="ECO:0000313" key="8">
    <source>
        <dbReference type="EMBL" id="VFT95873.1"/>
    </source>
</evidence>
<dbReference type="PANTHER" id="PTHR24304">
    <property type="entry name" value="CYTOCHROME P450 FAMILY 7"/>
    <property type="match status" value="1"/>
</dbReference>
<evidence type="ECO:0000256" key="6">
    <source>
        <dbReference type="RuleBase" id="RU000461"/>
    </source>
</evidence>
<dbReference type="Pfam" id="PF00067">
    <property type="entry name" value="p450"/>
    <property type="match status" value="1"/>
</dbReference>
<dbReference type="GO" id="GO:0042632">
    <property type="term" value="P:cholesterol homeostasis"/>
    <property type="evidence" value="ECO:0007669"/>
    <property type="project" value="TreeGrafter"/>
</dbReference>